<evidence type="ECO:0008006" key="4">
    <source>
        <dbReference type="Google" id="ProtNLM"/>
    </source>
</evidence>
<evidence type="ECO:0000313" key="3">
    <source>
        <dbReference type="Proteomes" id="UP000605846"/>
    </source>
</evidence>
<gene>
    <name evidence="2" type="ORF">EC973_006595</name>
</gene>
<reference evidence="2" key="1">
    <citation type="submission" date="2020-01" db="EMBL/GenBank/DDBJ databases">
        <title>Genome Sequencing of Three Apophysomyces-Like Fungal Strains Confirms a Novel Fungal Genus in the Mucoromycota with divergent Burkholderia-like Endosymbiotic Bacteria.</title>
        <authorList>
            <person name="Stajich J.E."/>
            <person name="Macias A.M."/>
            <person name="Carter-House D."/>
            <person name="Lovett B."/>
            <person name="Kasson L.R."/>
            <person name="Berry K."/>
            <person name="Grigoriev I."/>
            <person name="Chang Y."/>
            <person name="Spatafora J."/>
            <person name="Kasson M.T."/>
        </authorList>
    </citation>
    <scope>NUCLEOTIDE SEQUENCE</scope>
    <source>
        <strain evidence="2">NRRL A-21654</strain>
    </source>
</reference>
<evidence type="ECO:0000256" key="1">
    <source>
        <dbReference type="SAM" id="Phobius"/>
    </source>
</evidence>
<keyword evidence="1" id="KW-0472">Membrane</keyword>
<dbReference type="PANTHER" id="PTHR28026:SF9">
    <property type="entry name" value="2-HYDROXY-PALMITIC ACID DIOXYGENASE MPO1"/>
    <property type="match status" value="1"/>
</dbReference>
<sequence>MADIFDLKKQLVFYGAHHNNKVNIAIHMVFVPIILWTFFGARTGPLLDVAQFPESFGWLKAFGPNLSFFVIVFYSSYYAILDPVAGALCAPLLYGAAYTANQYYLNNPDAIKNAAVLHVIAWIIQFVGHGFAEKRSPKLMDNLVQALVSAPYFVFFEILFALGYRPQLHKEMMVEVNKDIAAFRAKKLATKAK</sequence>
<dbReference type="GO" id="GO:0016020">
    <property type="term" value="C:membrane"/>
    <property type="evidence" value="ECO:0007669"/>
    <property type="project" value="GOC"/>
</dbReference>
<dbReference type="GO" id="GO:0046521">
    <property type="term" value="P:sphingoid catabolic process"/>
    <property type="evidence" value="ECO:0007669"/>
    <property type="project" value="TreeGrafter"/>
</dbReference>
<protein>
    <recommendedName>
        <fullName evidence="4">DUF962-domain-containing protein</fullName>
    </recommendedName>
</protein>
<dbReference type="InterPro" id="IPR009305">
    <property type="entry name" value="Mpo1-like"/>
</dbReference>
<keyword evidence="1" id="KW-0812">Transmembrane</keyword>
<feature type="transmembrane region" description="Helical" evidence="1">
    <location>
        <begin position="144"/>
        <end position="164"/>
    </location>
</feature>
<dbReference type="Proteomes" id="UP000605846">
    <property type="component" value="Unassembled WGS sequence"/>
</dbReference>
<organism evidence="2 3">
    <name type="scientific">Apophysomyces ossiformis</name>
    <dbReference type="NCBI Taxonomy" id="679940"/>
    <lineage>
        <taxon>Eukaryota</taxon>
        <taxon>Fungi</taxon>
        <taxon>Fungi incertae sedis</taxon>
        <taxon>Mucoromycota</taxon>
        <taxon>Mucoromycotina</taxon>
        <taxon>Mucoromycetes</taxon>
        <taxon>Mucorales</taxon>
        <taxon>Mucorineae</taxon>
        <taxon>Mucoraceae</taxon>
        <taxon>Apophysomyces</taxon>
    </lineage>
</organism>
<dbReference type="GO" id="GO:0005783">
    <property type="term" value="C:endoplasmic reticulum"/>
    <property type="evidence" value="ECO:0007669"/>
    <property type="project" value="TreeGrafter"/>
</dbReference>
<evidence type="ECO:0000313" key="2">
    <source>
        <dbReference type="EMBL" id="KAF7728201.1"/>
    </source>
</evidence>
<dbReference type="OrthoDB" id="2124888at2759"/>
<feature type="transmembrane region" description="Helical" evidence="1">
    <location>
        <begin position="66"/>
        <end position="94"/>
    </location>
</feature>
<feature type="transmembrane region" description="Helical" evidence="1">
    <location>
        <begin position="21"/>
        <end position="39"/>
    </location>
</feature>
<name>A0A8H7BR15_9FUNG</name>
<dbReference type="Pfam" id="PF06127">
    <property type="entry name" value="Mpo1-like"/>
    <property type="match status" value="1"/>
</dbReference>
<dbReference type="AlphaFoldDB" id="A0A8H7BR15"/>
<dbReference type="EMBL" id="JABAYA010000042">
    <property type="protein sequence ID" value="KAF7728201.1"/>
    <property type="molecule type" value="Genomic_DNA"/>
</dbReference>
<proteinExistence type="predicted"/>
<dbReference type="PANTHER" id="PTHR28026">
    <property type="entry name" value="DUF962 DOMAIN PROTEIN (AFU_ORTHOLOGUE AFUA_8G05310)"/>
    <property type="match status" value="1"/>
</dbReference>
<feature type="transmembrane region" description="Helical" evidence="1">
    <location>
        <begin position="115"/>
        <end position="132"/>
    </location>
</feature>
<keyword evidence="1" id="KW-1133">Transmembrane helix</keyword>
<keyword evidence="3" id="KW-1185">Reference proteome</keyword>
<comment type="caution">
    <text evidence="2">The sequence shown here is derived from an EMBL/GenBank/DDBJ whole genome shotgun (WGS) entry which is preliminary data.</text>
</comment>
<accession>A0A8H7BR15</accession>